<organism evidence="2 3">
    <name type="scientific">Cercospora zeae-maydis SCOH1-5</name>
    <dbReference type="NCBI Taxonomy" id="717836"/>
    <lineage>
        <taxon>Eukaryota</taxon>
        <taxon>Fungi</taxon>
        <taxon>Dikarya</taxon>
        <taxon>Ascomycota</taxon>
        <taxon>Pezizomycotina</taxon>
        <taxon>Dothideomycetes</taxon>
        <taxon>Dothideomycetidae</taxon>
        <taxon>Mycosphaerellales</taxon>
        <taxon>Mycosphaerellaceae</taxon>
        <taxon>Cercospora</taxon>
    </lineage>
</organism>
<evidence type="ECO:0000313" key="3">
    <source>
        <dbReference type="Proteomes" id="UP000799539"/>
    </source>
</evidence>
<feature type="region of interest" description="Disordered" evidence="1">
    <location>
        <begin position="165"/>
        <end position="185"/>
    </location>
</feature>
<keyword evidence="3" id="KW-1185">Reference proteome</keyword>
<protein>
    <submittedName>
        <fullName evidence="2">Uncharacterized protein</fullName>
    </submittedName>
</protein>
<name>A0A6A6FJA6_9PEZI</name>
<dbReference type="AlphaFoldDB" id="A0A6A6FJA6"/>
<gene>
    <name evidence="2" type="ORF">CERZMDRAFT_7307</name>
</gene>
<feature type="non-terminal residue" evidence="2">
    <location>
        <position position="185"/>
    </location>
</feature>
<reference evidence="2" key="1">
    <citation type="journal article" date="2020" name="Stud. Mycol.">
        <title>101 Dothideomycetes genomes: a test case for predicting lifestyles and emergence of pathogens.</title>
        <authorList>
            <person name="Haridas S."/>
            <person name="Albert R."/>
            <person name="Binder M."/>
            <person name="Bloem J."/>
            <person name="Labutti K."/>
            <person name="Salamov A."/>
            <person name="Andreopoulos B."/>
            <person name="Baker S."/>
            <person name="Barry K."/>
            <person name="Bills G."/>
            <person name="Bluhm B."/>
            <person name="Cannon C."/>
            <person name="Castanera R."/>
            <person name="Culley D."/>
            <person name="Daum C."/>
            <person name="Ezra D."/>
            <person name="Gonzalez J."/>
            <person name="Henrissat B."/>
            <person name="Kuo A."/>
            <person name="Liang C."/>
            <person name="Lipzen A."/>
            <person name="Lutzoni F."/>
            <person name="Magnuson J."/>
            <person name="Mondo S."/>
            <person name="Nolan M."/>
            <person name="Ohm R."/>
            <person name="Pangilinan J."/>
            <person name="Park H.-J."/>
            <person name="Ramirez L."/>
            <person name="Alfaro M."/>
            <person name="Sun H."/>
            <person name="Tritt A."/>
            <person name="Yoshinaga Y."/>
            <person name="Zwiers L.-H."/>
            <person name="Turgeon B."/>
            <person name="Goodwin S."/>
            <person name="Spatafora J."/>
            <person name="Crous P."/>
            <person name="Grigoriev I."/>
        </authorList>
    </citation>
    <scope>NUCLEOTIDE SEQUENCE</scope>
    <source>
        <strain evidence="2">SCOH1-5</strain>
    </source>
</reference>
<dbReference type="OrthoDB" id="3650646at2759"/>
<dbReference type="EMBL" id="ML992670">
    <property type="protein sequence ID" value="KAF2213525.1"/>
    <property type="molecule type" value="Genomic_DNA"/>
</dbReference>
<feature type="compositionally biased region" description="Low complexity" evidence="1">
    <location>
        <begin position="165"/>
        <end position="178"/>
    </location>
</feature>
<evidence type="ECO:0000256" key="1">
    <source>
        <dbReference type="SAM" id="MobiDB-lite"/>
    </source>
</evidence>
<proteinExistence type="predicted"/>
<dbReference type="Proteomes" id="UP000799539">
    <property type="component" value="Unassembled WGS sequence"/>
</dbReference>
<sequence length="185" mass="18203">VNAPPNSLPLGTTCGADEQCQGGAQCWGSTAFTIRKCGNFNAACTSDSQCAYNTCNNGLCNGLKQSSASASATSTASIVTGTIVQPSGAPQVTAPAGSIPLGGTCGADEQCAGGAQCWANTDFSIRSCGNFNAACTSDSQCAYNTCDSGLCRGFLPSSAYPANSATASQTTLSTATGSNSAPTGS</sequence>
<feature type="non-terminal residue" evidence="2">
    <location>
        <position position="1"/>
    </location>
</feature>
<evidence type="ECO:0000313" key="2">
    <source>
        <dbReference type="EMBL" id="KAF2213525.1"/>
    </source>
</evidence>
<accession>A0A6A6FJA6</accession>